<evidence type="ECO:0000259" key="3">
    <source>
        <dbReference type="Pfam" id="PF01370"/>
    </source>
</evidence>
<comment type="caution">
    <text evidence="4">The sequence shown here is derived from an EMBL/GenBank/DDBJ whole genome shotgun (WGS) entry which is preliminary data.</text>
</comment>
<dbReference type="OrthoDB" id="2735536at2759"/>
<dbReference type="EMBL" id="CAOQHR010000010">
    <property type="protein sequence ID" value="CAI6340116.1"/>
    <property type="molecule type" value="Genomic_DNA"/>
</dbReference>
<gene>
    <name evidence="4" type="ORF">PDIGIT_LOCUS13286</name>
</gene>
<dbReference type="InterPro" id="IPR050425">
    <property type="entry name" value="NAD(P)_dehydrat-like"/>
</dbReference>
<evidence type="ECO:0000256" key="1">
    <source>
        <dbReference type="ARBA" id="ARBA00023002"/>
    </source>
</evidence>
<dbReference type="SUPFAM" id="SSF51735">
    <property type="entry name" value="NAD(P)-binding Rossmann-fold domains"/>
    <property type="match status" value="1"/>
</dbReference>
<keyword evidence="5" id="KW-1185">Reference proteome</keyword>
<comment type="similarity">
    <text evidence="2">Belongs to the NAD(P)-dependent epimerase/dehydratase family. Dihydroflavonol-4-reductase subfamily.</text>
</comment>
<dbReference type="Gene3D" id="3.40.50.720">
    <property type="entry name" value="NAD(P)-binding Rossmann-like Domain"/>
    <property type="match status" value="1"/>
</dbReference>
<keyword evidence="1" id="KW-0560">Oxidoreductase</keyword>
<dbReference type="PANTHER" id="PTHR10366:SF562">
    <property type="entry name" value="ALDEHYDE REDUCTASE II (AFU_ORTHOLOGUE AFUA_1G11360)"/>
    <property type="match status" value="1"/>
</dbReference>
<dbReference type="FunFam" id="3.40.50.720:FF:000426">
    <property type="entry name" value="Aldehyde reductase 2"/>
    <property type="match status" value="1"/>
</dbReference>
<accession>A0A9W4XW06</accession>
<dbReference type="Pfam" id="PF01370">
    <property type="entry name" value="Epimerase"/>
    <property type="match status" value="1"/>
</dbReference>
<dbReference type="InterPro" id="IPR036291">
    <property type="entry name" value="NAD(P)-bd_dom_sf"/>
</dbReference>
<feature type="domain" description="NAD-dependent epimerase/dehydratase" evidence="3">
    <location>
        <begin position="17"/>
        <end position="267"/>
    </location>
</feature>
<dbReference type="Proteomes" id="UP001152607">
    <property type="component" value="Unassembled WGS sequence"/>
</dbReference>
<dbReference type="PANTHER" id="PTHR10366">
    <property type="entry name" value="NAD DEPENDENT EPIMERASE/DEHYDRATASE"/>
    <property type="match status" value="1"/>
</dbReference>
<name>A0A9W4XW06_9PLEO</name>
<proteinExistence type="inferred from homology"/>
<dbReference type="AlphaFoldDB" id="A0A9W4XW06"/>
<reference evidence="4" key="1">
    <citation type="submission" date="2023-01" db="EMBL/GenBank/DDBJ databases">
        <authorList>
            <person name="Van Ghelder C."/>
            <person name="Rancurel C."/>
        </authorList>
    </citation>
    <scope>NUCLEOTIDE SEQUENCE</scope>
    <source>
        <strain evidence="4">CNCM I-4278</strain>
    </source>
</reference>
<evidence type="ECO:0000313" key="5">
    <source>
        <dbReference type="Proteomes" id="UP001152607"/>
    </source>
</evidence>
<dbReference type="InterPro" id="IPR001509">
    <property type="entry name" value="Epimerase_deHydtase"/>
</dbReference>
<protein>
    <recommendedName>
        <fullName evidence="3">NAD-dependent epimerase/dehydratase domain-containing protein</fullName>
    </recommendedName>
</protein>
<dbReference type="GO" id="GO:0016616">
    <property type="term" value="F:oxidoreductase activity, acting on the CH-OH group of donors, NAD or NADP as acceptor"/>
    <property type="evidence" value="ECO:0007669"/>
    <property type="project" value="TreeGrafter"/>
</dbReference>
<sequence length="345" mass="37987">MSSTKMFTPVIAPGGTIVVTGVNGLIGSLVADLLLERGYAVRGVVRDVEKSQWLSEYLAKKYEHTKFELVSVPDLAVEGCFDEALKGASGFIHLASPLGGEAPDIIIPKAVNINLNVMKAAAKASSIKRVVVTSSALAASYPSINVKKVVDQSSFNDESVEDVQNNSPTKEVMALYVAIKVSTERACWDWVRENKPDFDFNTILPYVNFGKLMVPEKQGEPSTIAWAKAAFDNNEMFAPLSQGIKPQWFISTRDCALLHVAALLHPSIISERIFGYAEKWDFNKLLAIMREAYPDRKFADDVSIAGEDMVEVPRERAEEVLGWVKNGQGWDGLGDSIREMIAQWA</sequence>
<evidence type="ECO:0000313" key="4">
    <source>
        <dbReference type="EMBL" id="CAI6340116.1"/>
    </source>
</evidence>
<organism evidence="4 5">
    <name type="scientific">Periconia digitata</name>
    <dbReference type="NCBI Taxonomy" id="1303443"/>
    <lineage>
        <taxon>Eukaryota</taxon>
        <taxon>Fungi</taxon>
        <taxon>Dikarya</taxon>
        <taxon>Ascomycota</taxon>
        <taxon>Pezizomycotina</taxon>
        <taxon>Dothideomycetes</taxon>
        <taxon>Pleosporomycetidae</taxon>
        <taxon>Pleosporales</taxon>
        <taxon>Massarineae</taxon>
        <taxon>Periconiaceae</taxon>
        <taxon>Periconia</taxon>
    </lineage>
</organism>
<evidence type="ECO:0000256" key="2">
    <source>
        <dbReference type="ARBA" id="ARBA00023445"/>
    </source>
</evidence>